<gene>
    <name evidence="1" type="ORF">EST38_g12359</name>
</gene>
<sequence>MKRAAQTSYPQLAARDAERCSTPTLESSAGRRTFELICFLIGRTVNRGIHVHSFIDSIDPDPVSICTRASYTLFGRTVDLLPACSISIDFIHIPPIPSNLGSTVNRGSIVLDSIHTDLSGCCMGAPHARNAARRSRRYDLLSCVEEQAP</sequence>
<accession>A0A4V1Q214</accession>
<dbReference type="Proteomes" id="UP000290288">
    <property type="component" value="Unassembled WGS sequence"/>
</dbReference>
<evidence type="ECO:0000313" key="1">
    <source>
        <dbReference type="EMBL" id="RXW13498.1"/>
    </source>
</evidence>
<protein>
    <submittedName>
        <fullName evidence="1">Uncharacterized protein</fullName>
    </submittedName>
</protein>
<evidence type="ECO:0000313" key="2">
    <source>
        <dbReference type="Proteomes" id="UP000290288"/>
    </source>
</evidence>
<comment type="caution">
    <text evidence="1">The sequence shown here is derived from an EMBL/GenBank/DDBJ whole genome shotgun (WGS) entry which is preliminary data.</text>
</comment>
<dbReference type="EMBL" id="SDEE01000898">
    <property type="protein sequence ID" value="RXW13498.1"/>
    <property type="molecule type" value="Genomic_DNA"/>
</dbReference>
<proteinExistence type="predicted"/>
<organism evidence="1 2">
    <name type="scientific">Candolleomyces aberdarensis</name>
    <dbReference type="NCBI Taxonomy" id="2316362"/>
    <lineage>
        <taxon>Eukaryota</taxon>
        <taxon>Fungi</taxon>
        <taxon>Dikarya</taxon>
        <taxon>Basidiomycota</taxon>
        <taxon>Agaricomycotina</taxon>
        <taxon>Agaricomycetes</taxon>
        <taxon>Agaricomycetidae</taxon>
        <taxon>Agaricales</taxon>
        <taxon>Agaricineae</taxon>
        <taxon>Psathyrellaceae</taxon>
        <taxon>Candolleomyces</taxon>
    </lineage>
</organism>
<dbReference type="AlphaFoldDB" id="A0A4V1Q214"/>
<keyword evidence="2" id="KW-1185">Reference proteome</keyword>
<name>A0A4V1Q214_9AGAR</name>
<reference evidence="1 2" key="1">
    <citation type="submission" date="2019-01" db="EMBL/GenBank/DDBJ databases">
        <title>Draft genome sequence of Psathyrella aberdarensis IHI B618.</title>
        <authorList>
            <person name="Buettner E."/>
            <person name="Kellner H."/>
        </authorList>
    </citation>
    <scope>NUCLEOTIDE SEQUENCE [LARGE SCALE GENOMIC DNA]</scope>
    <source>
        <strain evidence="1 2">IHI B618</strain>
    </source>
</reference>